<gene>
    <name evidence="1" type="ORF">PGLA2088_LOCUS46371</name>
</gene>
<evidence type="ECO:0000313" key="2">
    <source>
        <dbReference type="Proteomes" id="UP000626109"/>
    </source>
</evidence>
<evidence type="ECO:0000313" key="1">
    <source>
        <dbReference type="EMBL" id="CAE8732367.1"/>
    </source>
</evidence>
<dbReference type="Proteomes" id="UP000626109">
    <property type="component" value="Unassembled WGS sequence"/>
</dbReference>
<name>A0A813LF85_POLGL</name>
<organism evidence="1 2">
    <name type="scientific">Polarella glacialis</name>
    <name type="common">Dinoflagellate</name>
    <dbReference type="NCBI Taxonomy" id="89957"/>
    <lineage>
        <taxon>Eukaryota</taxon>
        <taxon>Sar</taxon>
        <taxon>Alveolata</taxon>
        <taxon>Dinophyceae</taxon>
        <taxon>Suessiales</taxon>
        <taxon>Suessiaceae</taxon>
        <taxon>Polarella</taxon>
    </lineage>
</organism>
<dbReference type="AlphaFoldDB" id="A0A813LF85"/>
<comment type="caution">
    <text evidence="1">The sequence shown here is derived from an EMBL/GenBank/DDBJ whole genome shotgun (WGS) entry which is preliminary data.</text>
</comment>
<dbReference type="EMBL" id="CAJNNW010036143">
    <property type="protein sequence ID" value="CAE8732367.1"/>
    <property type="molecule type" value="Genomic_DNA"/>
</dbReference>
<proteinExistence type="predicted"/>
<feature type="non-terminal residue" evidence="1">
    <location>
        <position position="1"/>
    </location>
</feature>
<accession>A0A813LF85</accession>
<protein>
    <submittedName>
        <fullName evidence="1">Uncharacterized protein</fullName>
    </submittedName>
</protein>
<sequence>MSSYIIAGKADDPSFARAEYAAKQVLALYPNIFMRFEMKHPDEWRDFINSICRKYDFAHYPADFSGPLVWTLEGSLIGGSADFVQAVCLEKFGIKDLPSVSDPSFKHMAADNLKQVKLDHHR</sequence>
<reference evidence="1" key="1">
    <citation type="submission" date="2021-02" db="EMBL/GenBank/DDBJ databases">
        <authorList>
            <person name="Dougan E. K."/>
            <person name="Rhodes N."/>
            <person name="Thang M."/>
            <person name="Chan C."/>
        </authorList>
    </citation>
    <scope>NUCLEOTIDE SEQUENCE</scope>
</reference>